<dbReference type="Proteomes" id="UP001139493">
    <property type="component" value="Unassembled WGS sequence"/>
</dbReference>
<reference evidence="1" key="1">
    <citation type="submission" date="2022-06" db="EMBL/GenBank/DDBJ databases">
        <title>Genomic Encyclopedia of Archaeal and Bacterial Type Strains, Phase II (KMG-II): from individual species to whole genera.</title>
        <authorList>
            <person name="Goeker M."/>
        </authorList>
    </citation>
    <scope>NUCLEOTIDE SEQUENCE</scope>
    <source>
        <strain evidence="1">DSM 26652</strain>
    </source>
</reference>
<dbReference type="Pfam" id="PF12686">
    <property type="entry name" value="DUF3800"/>
    <property type="match status" value="1"/>
</dbReference>
<evidence type="ECO:0000313" key="1">
    <source>
        <dbReference type="EMBL" id="MCP2264215.1"/>
    </source>
</evidence>
<comment type="caution">
    <text evidence="1">The sequence shown here is derived from an EMBL/GenBank/DDBJ whole genome shotgun (WGS) entry which is preliminary data.</text>
</comment>
<sequence>MLLAYIDETSNTRCYRTVGLVVRADDVRPFAEQLDAVVAGAPLKSMVRARISIYRQAFDVTAQHAEGIWVEGLDRKSFRDRYAGRHDEHVTTLLHLLEKLNRYANRRGEDLIVIADEHRTARSAQAALRQARRERVWGYRGKPQRIADTVYFVSSAGSRLVQAADLVAFLYQRLADGVDRNERAAAANKALWSALGNVPVHDRLWEP</sequence>
<keyword evidence="2" id="KW-1185">Reference proteome</keyword>
<organism evidence="1 2">
    <name type="scientific">Promicromonospora thailandica</name>
    <dbReference type="NCBI Taxonomy" id="765201"/>
    <lineage>
        <taxon>Bacteria</taxon>
        <taxon>Bacillati</taxon>
        <taxon>Actinomycetota</taxon>
        <taxon>Actinomycetes</taxon>
        <taxon>Micrococcales</taxon>
        <taxon>Promicromonosporaceae</taxon>
        <taxon>Promicromonospora</taxon>
    </lineage>
</organism>
<gene>
    <name evidence="1" type="ORF">APR03_001551</name>
</gene>
<accession>A0A9X2G1L5</accession>
<evidence type="ECO:0008006" key="3">
    <source>
        <dbReference type="Google" id="ProtNLM"/>
    </source>
</evidence>
<dbReference type="EMBL" id="JAMTCS010000004">
    <property type="protein sequence ID" value="MCP2264215.1"/>
    <property type="molecule type" value="Genomic_DNA"/>
</dbReference>
<dbReference type="InterPro" id="IPR024524">
    <property type="entry name" value="DUF3800"/>
</dbReference>
<name>A0A9X2G1L5_9MICO</name>
<dbReference type="RefSeq" id="WP_308216459.1">
    <property type="nucleotide sequence ID" value="NZ_JAMTCS010000004.1"/>
</dbReference>
<dbReference type="AlphaFoldDB" id="A0A9X2G1L5"/>
<proteinExistence type="predicted"/>
<evidence type="ECO:0000313" key="2">
    <source>
        <dbReference type="Proteomes" id="UP001139493"/>
    </source>
</evidence>
<protein>
    <recommendedName>
        <fullName evidence="3">DUF3800 domain-containing protein</fullName>
    </recommendedName>
</protein>